<evidence type="ECO:0000256" key="3">
    <source>
        <dbReference type="SAM" id="MobiDB-lite"/>
    </source>
</evidence>
<feature type="coiled-coil region" evidence="2">
    <location>
        <begin position="261"/>
        <end position="298"/>
    </location>
</feature>
<dbReference type="SMART" id="SM00184">
    <property type="entry name" value="RING"/>
    <property type="match status" value="1"/>
</dbReference>
<dbReference type="Gramene" id="ERM96211">
    <property type="protein sequence ID" value="ERM96211"/>
    <property type="gene ID" value="AMTR_s00001p00118870"/>
</dbReference>
<evidence type="ECO:0000259" key="4">
    <source>
        <dbReference type="PROSITE" id="PS50089"/>
    </source>
</evidence>
<evidence type="ECO:0000256" key="2">
    <source>
        <dbReference type="SAM" id="Coils"/>
    </source>
</evidence>
<dbReference type="Gene3D" id="3.30.40.10">
    <property type="entry name" value="Zinc/RING finger domain, C3HC4 (zinc finger)"/>
    <property type="match status" value="1"/>
</dbReference>
<keyword evidence="1" id="KW-0862">Zinc</keyword>
<dbReference type="HOGENOM" id="CLU_025471_1_0_1"/>
<dbReference type="PANTHER" id="PTHR47344:SF1">
    <property type="entry name" value="RING ZINC FINGER PROTEIN-RELATED"/>
    <property type="match status" value="1"/>
</dbReference>
<dbReference type="eggNOG" id="KOG0827">
    <property type="taxonomic scope" value="Eukaryota"/>
</dbReference>
<feature type="coiled-coil region" evidence="2">
    <location>
        <begin position="106"/>
        <end position="189"/>
    </location>
</feature>
<dbReference type="PANTHER" id="PTHR47344">
    <property type="entry name" value="RING ZINC FINGER PROTEIN-RELATED"/>
    <property type="match status" value="1"/>
</dbReference>
<dbReference type="InterPro" id="IPR001841">
    <property type="entry name" value="Znf_RING"/>
</dbReference>
<name>W1NL72_AMBTC</name>
<feature type="domain" description="RING-type" evidence="4">
    <location>
        <begin position="17"/>
        <end position="65"/>
    </location>
</feature>
<evidence type="ECO:0000313" key="5">
    <source>
        <dbReference type="EMBL" id="ERM96211.1"/>
    </source>
</evidence>
<keyword evidence="1" id="KW-0479">Metal-binding</keyword>
<keyword evidence="2" id="KW-0175">Coiled coil</keyword>
<evidence type="ECO:0000256" key="1">
    <source>
        <dbReference type="PROSITE-ProRule" id="PRU00175"/>
    </source>
</evidence>
<keyword evidence="1" id="KW-0863">Zinc-finger</keyword>
<dbReference type="AlphaFoldDB" id="W1NL72"/>
<accession>W1NL72</accession>
<keyword evidence="6" id="KW-1185">Reference proteome</keyword>
<dbReference type="OMA" id="NCSDRKV"/>
<dbReference type="Proteomes" id="UP000017836">
    <property type="component" value="Unassembled WGS sequence"/>
</dbReference>
<reference evidence="6" key="1">
    <citation type="journal article" date="2013" name="Science">
        <title>The Amborella genome and the evolution of flowering plants.</title>
        <authorList>
            <consortium name="Amborella Genome Project"/>
        </authorList>
    </citation>
    <scope>NUCLEOTIDE SEQUENCE [LARGE SCALE GENOMIC DNA]</scope>
</reference>
<dbReference type="OrthoDB" id="8062037at2759"/>
<dbReference type="InterPro" id="IPR013083">
    <property type="entry name" value="Znf_RING/FYVE/PHD"/>
</dbReference>
<sequence length="563" mass="62109">MQSSQDCDKSSFAKTICSICFEDLKPITEDLRCISTCGHVFHDLCLQQWFEYCPVGKKNSCPICKQHCSQKNVTRLFFQSISECMHPDASKKSYLSGSGEVDHAKAEALQADVAKLEGQLAAANRAITLQQKSLKELNEELSVTKSCIEKSEAARDAILKEKIGIQHVLQRNIEELSKSTSECSRLQERSLSLAKELASYKLVSDLDLDEEDVLRLASIGHGSNINDIIETLNRSLVLRNKRYKELMAQCNLLGRGESRSFQKFERAIEKIKKLKARVQELERALEEKENEALRSLTISKGVENSAYLSRFELNSVKTIAPVGLSTKKEEKSVKPISIDVESDACLIIDGHGGNPSTVPETPSTGLEPQIQSRICKETEAHKTNLIGPSTKNMPPKSGNVKMVENKRDGAVNRPLDTSLQESLVAESLENISSFIPITKETSVVHIDSISTPGFIGSMGSSMRASAKWCRPAQSEACSSGSSIPRHGVSGDLIAVGSDGRGGRIKVLRSQNSFFDVGHEGSLWERAPKRCKIGAKQGNNNNNNNSNQSRGCHQIEHYFQRSAR</sequence>
<gene>
    <name evidence="5" type="ORF">AMTR_s00001p00118870</name>
</gene>
<dbReference type="GO" id="GO:0008270">
    <property type="term" value="F:zinc ion binding"/>
    <property type="evidence" value="ECO:0007669"/>
    <property type="project" value="UniProtKB-KW"/>
</dbReference>
<feature type="region of interest" description="Disordered" evidence="3">
    <location>
        <begin position="533"/>
        <end position="552"/>
    </location>
</feature>
<dbReference type="Pfam" id="PF13639">
    <property type="entry name" value="zf-RING_2"/>
    <property type="match status" value="1"/>
</dbReference>
<dbReference type="EMBL" id="KI397142">
    <property type="protein sequence ID" value="ERM96211.1"/>
    <property type="molecule type" value="Genomic_DNA"/>
</dbReference>
<organism evidence="5 6">
    <name type="scientific">Amborella trichopoda</name>
    <dbReference type="NCBI Taxonomy" id="13333"/>
    <lineage>
        <taxon>Eukaryota</taxon>
        <taxon>Viridiplantae</taxon>
        <taxon>Streptophyta</taxon>
        <taxon>Embryophyta</taxon>
        <taxon>Tracheophyta</taxon>
        <taxon>Spermatophyta</taxon>
        <taxon>Magnoliopsida</taxon>
        <taxon>Amborellales</taxon>
        <taxon>Amborellaceae</taxon>
        <taxon>Amborella</taxon>
    </lineage>
</organism>
<dbReference type="CDD" id="cd16448">
    <property type="entry name" value="RING-H2"/>
    <property type="match status" value="1"/>
</dbReference>
<protein>
    <recommendedName>
        <fullName evidence="4">RING-type domain-containing protein</fullName>
    </recommendedName>
</protein>
<dbReference type="PROSITE" id="PS50089">
    <property type="entry name" value="ZF_RING_2"/>
    <property type="match status" value="1"/>
</dbReference>
<dbReference type="SUPFAM" id="SSF57850">
    <property type="entry name" value="RING/U-box"/>
    <property type="match status" value="1"/>
</dbReference>
<evidence type="ECO:0000313" key="6">
    <source>
        <dbReference type="Proteomes" id="UP000017836"/>
    </source>
</evidence>
<proteinExistence type="predicted"/>